<accession>A0A6J8CLJ8</accession>
<evidence type="ECO:0000313" key="3">
    <source>
        <dbReference type="Proteomes" id="UP000507470"/>
    </source>
</evidence>
<feature type="compositionally biased region" description="Basic and acidic residues" evidence="1">
    <location>
        <begin position="32"/>
        <end position="52"/>
    </location>
</feature>
<dbReference type="EMBL" id="CACVKT020005675">
    <property type="protein sequence ID" value="CAC5397308.1"/>
    <property type="molecule type" value="Genomic_DNA"/>
</dbReference>
<name>A0A6J8CLJ8_MYTCO</name>
<keyword evidence="3" id="KW-1185">Reference proteome</keyword>
<proteinExistence type="predicted"/>
<evidence type="ECO:0000256" key="1">
    <source>
        <dbReference type="SAM" id="MobiDB-lite"/>
    </source>
</evidence>
<protein>
    <submittedName>
        <fullName evidence="2">Uncharacterized protein</fullName>
    </submittedName>
</protein>
<gene>
    <name evidence="2" type="ORF">MCOR_31758</name>
</gene>
<feature type="region of interest" description="Disordered" evidence="1">
    <location>
        <begin position="1"/>
        <end position="52"/>
    </location>
</feature>
<organism evidence="2 3">
    <name type="scientific">Mytilus coruscus</name>
    <name type="common">Sea mussel</name>
    <dbReference type="NCBI Taxonomy" id="42192"/>
    <lineage>
        <taxon>Eukaryota</taxon>
        <taxon>Metazoa</taxon>
        <taxon>Spiralia</taxon>
        <taxon>Lophotrochozoa</taxon>
        <taxon>Mollusca</taxon>
        <taxon>Bivalvia</taxon>
        <taxon>Autobranchia</taxon>
        <taxon>Pteriomorphia</taxon>
        <taxon>Mytilida</taxon>
        <taxon>Mytiloidea</taxon>
        <taxon>Mytilidae</taxon>
        <taxon>Mytilinae</taxon>
        <taxon>Mytilus</taxon>
    </lineage>
</organism>
<evidence type="ECO:0000313" key="2">
    <source>
        <dbReference type="EMBL" id="CAC5397308.1"/>
    </source>
</evidence>
<dbReference type="OrthoDB" id="10399492at2759"/>
<reference evidence="2 3" key="1">
    <citation type="submission" date="2020-06" db="EMBL/GenBank/DDBJ databases">
        <authorList>
            <person name="Li R."/>
            <person name="Bekaert M."/>
        </authorList>
    </citation>
    <scope>NUCLEOTIDE SEQUENCE [LARGE SCALE GENOMIC DNA]</scope>
    <source>
        <strain evidence="3">wild</strain>
    </source>
</reference>
<dbReference type="Proteomes" id="UP000507470">
    <property type="component" value="Unassembled WGS sequence"/>
</dbReference>
<sequence length="186" mass="21326">MEQQTQGRRPSIRTEKESIFKEIGPNNGSGSEDGRSTDSDEDLEKLTSHEQDLASPFNEPNIALVFRQKDTVHDILPLADEYQTDNFKKTIEQFLLKGVLSKSDSITSVDIIVKILEAERYKLNDYLNACMDVASRKKFNSLTKSPKFEEISQITQLQISFTRWEDIDDTYTSVVNVDPKNRKKKC</sequence>
<dbReference type="AlphaFoldDB" id="A0A6J8CLJ8"/>